<sequence length="120" mass="13741">MKCNIQFHRFSTINFITPKIYKKGGHLDDFTGSFCSEGKFPLLSSIKKTFDKLAPPTTPRTTTTTKNPSSTAATLQKSLSSFKKNWLDKKFFFIFSWPILMYQANVILTARERTFCAENP</sequence>
<keyword evidence="1" id="KW-0812">Transmembrane</keyword>
<evidence type="ECO:0000313" key="2">
    <source>
        <dbReference type="EMBL" id="RNA19883.1"/>
    </source>
</evidence>
<dbReference type="Proteomes" id="UP000276133">
    <property type="component" value="Unassembled WGS sequence"/>
</dbReference>
<feature type="transmembrane region" description="Helical" evidence="1">
    <location>
        <begin position="91"/>
        <end position="110"/>
    </location>
</feature>
<name>A0A3M7R8D1_BRAPC</name>
<protein>
    <submittedName>
        <fullName evidence="2">Uncharacterized protein</fullName>
    </submittedName>
</protein>
<dbReference type="AlphaFoldDB" id="A0A3M7R8D1"/>
<organism evidence="2 3">
    <name type="scientific">Brachionus plicatilis</name>
    <name type="common">Marine rotifer</name>
    <name type="synonym">Brachionus muelleri</name>
    <dbReference type="NCBI Taxonomy" id="10195"/>
    <lineage>
        <taxon>Eukaryota</taxon>
        <taxon>Metazoa</taxon>
        <taxon>Spiralia</taxon>
        <taxon>Gnathifera</taxon>
        <taxon>Rotifera</taxon>
        <taxon>Eurotatoria</taxon>
        <taxon>Monogononta</taxon>
        <taxon>Pseudotrocha</taxon>
        <taxon>Ploima</taxon>
        <taxon>Brachionidae</taxon>
        <taxon>Brachionus</taxon>
    </lineage>
</organism>
<evidence type="ECO:0000313" key="3">
    <source>
        <dbReference type="Proteomes" id="UP000276133"/>
    </source>
</evidence>
<comment type="caution">
    <text evidence="2">The sequence shown here is derived from an EMBL/GenBank/DDBJ whole genome shotgun (WGS) entry which is preliminary data.</text>
</comment>
<proteinExistence type="predicted"/>
<dbReference type="OrthoDB" id="76388at2759"/>
<dbReference type="Gene3D" id="3.20.20.80">
    <property type="entry name" value="Glycosidases"/>
    <property type="match status" value="1"/>
</dbReference>
<keyword evidence="1" id="KW-1133">Transmembrane helix</keyword>
<dbReference type="EMBL" id="REGN01003960">
    <property type="protein sequence ID" value="RNA19883.1"/>
    <property type="molecule type" value="Genomic_DNA"/>
</dbReference>
<evidence type="ECO:0000256" key="1">
    <source>
        <dbReference type="SAM" id="Phobius"/>
    </source>
</evidence>
<gene>
    <name evidence="2" type="ORF">BpHYR1_024233</name>
</gene>
<keyword evidence="1" id="KW-0472">Membrane</keyword>
<reference evidence="2 3" key="1">
    <citation type="journal article" date="2018" name="Sci. Rep.">
        <title>Genomic signatures of local adaptation to the degree of environmental predictability in rotifers.</title>
        <authorList>
            <person name="Franch-Gras L."/>
            <person name="Hahn C."/>
            <person name="Garcia-Roger E.M."/>
            <person name="Carmona M.J."/>
            <person name="Serra M."/>
            <person name="Gomez A."/>
        </authorList>
    </citation>
    <scope>NUCLEOTIDE SEQUENCE [LARGE SCALE GENOMIC DNA]</scope>
    <source>
        <strain evidence="2">HYR1</strain>
    </source>
</reference>
<accession>A0A3M7R8D1</accession>
<keyword evidence="3" id="KW-1185">Reference proteome</keyword>